<dbReference type="SUPFAM" id="SSF54211">
    <property type="entry name" value="Ribosomal protein S5 domain 2-like"/>
    <property type="match status" value="2"/>
</dbReference>
<dbReference type="UniPathway" id="UPA00031">
    <property type="reaction ID" value="UER00011"/>
</dbReference>
<comment type="catalytic activity">
    <reaction evidence="5 6">
        <text>D-erythro-1-(imidazol-4-yl)glycerol 3-phosphate = 3-(imidazol-4-yl)-2-oxopropyl phosphate + H2O</text>
        <dbReference type="Rhea" id="RHEA:11040"/>
        <dbReference type="ChEBI" id="CHEBI:15377"/>
        <dbReference type="ChEBI" id="CHEBI:57766"/>
        <dbReference type="ChEBI" id="CHEBI:58278"/>
        <dbReference type="EC" id="4.2.1.19"/>
    </reaction>
</comment>
<dbReference type="InterPro" id="IPR020565">
    <property type="entry name" value="ImidazoleglycerP_deHydtase_CS"/>
</dbReference>
<comment type="pathway">
    <text evidence="1 5 6">Amino-acid biosynthesis; L-histidine biosynthesis; L-histidine from 5-phospho-alpha-D-ribose 1-diphosphate: step 6/9.</text>
</comment>
<evidence type="ECO:0000256" key="5">
    <source>
        <dbReference type="HAMAP-Rule" id="MF_00076"/>
    </source>
</evidence>
<dbReference type="InterPro" id="IPR020568">
    <property type="entry name" value="Ribosomal_Su5_D2-typ_SF"/>
</dbReference>
<dbReference type="PANTHER" id="PTHR23133">
    <property type="entry name" value="IMIDAZOLEGLYCEROL-PHOSPHATE DEHYDRATASE HIS7"/>
    <property type="match status" value="1"/>
</dbReference>
<comment type="similarity">
    <text evidence="5 6">Belongs to the imidazoleglycerol-phosphate dehydratase family.</text>
</comment>
<dbReference type="AlphaFoldDB" id="A0A1C3K941"/>
<keyword evidence="5" id="KW-0963">Cytoplasm</keyword>
<evidence type="ECO:0000256" key="1">
    <source>
        <dbReference type="ARBA" id="ARBA00005047"/>
    </source>
</evidence>
<keyword evidence="4 5" id="KW-0456">Lyase</keyword>
<evidence type="ECO:0000313" key="7">
    <source>
        <dbReference type="EMBL" id="SBT63021.1"/>
    </source>
</evidence>
<dbReference type="RefSeq" id="WP_075047729.1">
    <property type="nucleotide sequence ID" value="NZ_FLRF01000003.1"/>
</dbReference>
<dbReference type="PANTHER" id="PTHR23133:SF2">
    <property type="entry name" value="IMIDAZOLEGLYCEROL-PHOSPHATE DEHYDRATASE"/>
    <property type="match status" value="1"/>
</dbReference>
<comment type="subcellular location">
    <subcellularLocation>
        <location evidence="5 6">Cytoplasm</location>
    </subcellularLocation>
</comment>
<reference evidence="8" key="1">
    <citation type="submission" date="2016-04" db="EMBL/GenBank/DDBJ databases">
        <authorList>
            <person name="Szabo Gitta"/>
        </authorList>
    </citation>
    <scope>NUCLEOTIDE SEQUENCE [LARGE SCALE GENOMIC DNA]</scope>
</reference>
<evidence type="ECO:0000313" key="8">
    <source>
        <dbReference type="Proteomes" id="UP000092845"/>
    </source>
</evidence>
<dbReference type="EMBL" id="FLRF01000003">
    <property type="protein sequence ID" value="SBT63021.1"/>
    <property type="molecule type" value="Genomic_DNA"/>
</dbReference>
<dbReference type="GO" id="GO:0005737">
    <property type="term" value="C:cytoplasm"/>
    <property type="evidence" value="ECO:0007669"/>
    <property type="project" value="UniProtKB-SubCell"/>
</dbReference>
<dbReference type="InterPro" id="IPR000807">
    <property type="entry name" value="ImidazoleglycerolP_deHydtase"/>
</dbReference>
<dbReference type="Gene3D" id="3.30.230.40">
    <property type="entry name" value="Imidazole glycerol phosphate dehydratase, domain 1"/>
    <property type="match status" value="2"/>
</dbReference>
<dbReference type="PROSITE" id="PS00955">
    <property type="entry name" value="IGP_DEHYDRATASE_2"/>
    <property type="match status" value="1"/>
</dbReference>
<name>A0A1C3K941_TREPR</name>
<evidence type="ECO:0000256" key="2">
    <source>
        <dbReference type="ARBA" id="ARBA00022605"/>
    </source>
</evidence>
<evidence type="ECO:0000256" key="6">
    <source>
        <dbReference type="RuleBase" id="RU000599"/>
    </source>
</evidence>
<accession>A0A1C3K941</accession>
<dbReference type="EC" id="4.2.1.19" evidence="5 6"/>
<dbReference type="InterPro" id="IPR038494">
    <property type="entry name" value="IGPD_sf"/>
</dbReference>
<dbReference type="PROSITE" id="PS00954">
    <property type="entry name" value="IGP_DEHYDRATASE_1"/>
    <property type="match status" value="1"/>
</dbReference>
<gene>
    <name evidence="5 7" type="primary">hisB</name>
    <name evidence="7" type="ORF">TREMTM_C_00960</name>
</gene>
<dbReference type="FunFam" id="3.30.230.40:FF:000003">
    <property type="entry name" value="Imidazoleglycerol-phosphate dehydratase HisB"/>
    <property type="match status" value="1"/>
</dbReference>
<protein>
    <recommendedName>
        <fullName evidence="5 6">Imidazoleglycerol-phosphate dehydratase</fullName>
        <shortName evidence="5">IGPD</shortName>
        <ecNumber evidence="5 6">4.2.1.19</ecNumber>
    </recommendedName>
</protein>
<keyword evidence="3 5" id="KW-0368">Histidine biosynthesis</keyword>
<sequence length="207" mass="22518">MLRALTLGAELFRQSRETKVHMTLAQSARCRECIATGVPFFDHLLQQLAFHSGLMMQASAVGDCFLDKHHVVEDVGIAFGTALARLLCSLARSNRYAYFYAPLDDALARAVVDLSGRPTLCVGAGSAGSVCSFNANLVVEFFRAVSRAVGASLHIDVVRGLERHHRAEAMFKAFGRAMRQATSVDASRASSTKGFLTSDNEYGRRNS</sequence>
<keyword evidence="2 5" id="KW-0028">Amino-acid biosynthesis</keyword>
<proteinExistence type="inferred from homology"/>
<dbReference type="Pfam" id="PF00475">
    <property type="entry name" value="IGPD"/>
    <property type="match status" value="1"/>
</dbReference>
<evidence type="ECO:0000256" key="4">
    <source>
        <dbReference type="ARBA" id="ARBA00023239"/>
    </source>
</evidence>
<dbReference type="Proteomes" id="UP000092845">
    <property type="component" value="Unassembled WGS sequence"/>
</dbReference>
<dbReference type="OrthoDB" id="9790411at2"/>
<dbReference type="GO" id="GO:0004424">
    <property type="term" value="F:imidazoleglycerol-phosphate dehydratase activity"/>
    <property type="evidence" value="ECO:0007669"/>
    <property type="project" value="UniProtKB-UniRule"/>
</dbReference>
<dbReference type="GO" id="GO:0000105">
    <property type="term" value="P:L-histidine biosynthetic process"/>
    <property type="evidence" value="ECO:0007669"/>
    <property type="project" value="UniProtKB-UniRule"/>
</dbReference>
<organism evidence="7 8">
    <name type="scientific">Tremblaya princeps</name>
    <dbReference type="NCBI Taxonomy" id="189385"/>
    <lineage>
        <taxon>Bacteria</taxon>
        <taxon>Pseudomonadati</taxon>
        <taxon>Pseudomonadota</taxon>
        <taxon>Betaproteobacteria</taxon>
        <taxon>Candidatus Tremblayella</taxon>
    </lineage>
</organism>
<evidence type="ECO:0000256" key="3">
    <source>
        <dbReference type="ARBA" id="ARBA00023102"/>
    </source>
</evidence>
<dbReference type="HAMAP" id="MF_00076">
    <property type="entry name" value="HisB"/>
    <property type="match status" value="1"/>
</dbReference>